<keyword evidence="2" id="KW-1185">Reference proteome</keyword>
<proteinExistence type="predicted"/>
<dbReference type="RefSeq" id="XP_041677299.1">
    <property type="nucleotide sequence ID" value="XM_041824756.1"/>
</dbReference>
<protein>
    <recommendedName>
        <fullName evidence="3">MACPF domain-containing protein</fullName>
    </recommendedName>
</protein>
<dbReference type="EMBL" id="FCQH01000001">
    <property type="protein sequence ID" value="CVK85028.1"/>
    <property type="molecule type" value="Genomic_DNA"/>
</dbReference>
<dbReference type="VEuPathDB" id="FungiDB:FMAN_01950"/>
<reference evidence="2" key="1">
    <citation type="journal article" date="2016" name="Genome Biol. Evol.">
        <title>Comparative 'omics' of the Fusarium fujikuroi species complex highlights differences in genetic potential and metabolite synthesis.</title>
        <authorList>
            <person name="Niehaus E.-M."/>
            <person name="Muensterkoetter M."/>
            <person name="Proctor R.H."/>
            <person name="Brown D.W."/>
            <person name="Sharon A."/>
            <person name="Idan Y."/>
            <person name="Oren-Young L."/>
            <person name="Sieber C.M."/>
            <person name="Novak O."/>
            <person name="Pencik A."/>
            <person name="Tarkowska D."/>
            <person name="Hromadova K."/>
            <person name="Freeman S."/>
            <person name="Maymon M."/>
            <person name="Elazar M."/>
            <person name="Youssef S.A."/>
            <person name="El-Shabrawy E.S.M."/>
            <person name="Shalaby A.B.A."/>
            <person name="Houterman P."/>
            <person name="Brock N.L."/>
            <person name="Burkhardt I."/>
            <person name="Tsavkelova E.A."/>
            <person name="Dickschat J.S."/>
            <person name="Galuszka P."/>
            <person name="Gueldener U."/>
            <person name="Tudzynski B."/>
        </authorList>
    </citation>
    <scope>NUCLEOTIDE SEQUENCE [LARGE SCALE GENOMIC DNA]</scope>
    <source>
        <strain evidence="2">MRC7560</strain>
    </source>
</reference>
<sequence length="329" mass="37262">MLSLEDLPVPTVEKQVDIGREIVIPWIHRELALGTGFSSKLVSTPNPWITAKSPFNIEELRKQRLLYDGKVEGRHNFRDAESTSHSTGMEHTSGSLGVTVGCSFLSASVTGSYDKTVLETKDTYSVSRTCLVRGGVIRFKAEPRLSYEAEMLLRESNGQAKFQEVYGDYYVSCYILGADAGVYVATSDDTVDTKTKEKVTVKVKVLFFTASKTFEKEESTHDEIFQVTMSGYDTLTNTCHGYPPKKEGLEKASQAQFNEVRRQSIGYLQNVDKLPFRVGERMQELGLVNDRDELEWRHCLDICRAGLVVQVILMPYRYLRDYQIAVYRN</sequence>
<accession>A0A1L7SQ49</accession>
<name>A0A1L7SQ49_FUSMA</name>
<evidence type="ECO:0000313" key="2">
    <source>
        <dbReference type="Proteomes" id="UP000184255"/>
    </source>
</evidence>
<dbReference type="GeneID" id="65081222"/>
<dbReference type="Proteomes" id="UP000184255">
    <property type="component" value="Unassembled WGS sequence"/>
</dbReference>
<gene>
    <name evidence="1" type="ORF">FMAN_01950</name>
</gene>
<organism evidence="1 2">
    <name type="scientific">Fusarium mangiferae</name>
    <name type="common">Mango malformation disease fungus</name>
    <dbReference type="NCBI Taxonomy" id="192010"/>
    <lineage>
        <taxon>Eukaryota</taxon>
        <taxon>Fungi</taxon>
        <taxon>Dikarya</taxon>
        <taxon>Ascomycota</taxon>
        <taxon>Pezizomycotina</taxon>
        <taxon>Sordariomycetes</taxon>
        <taxon>Hypocreomycetidae</taxon>
        <taxon>Hypocreales</taxon>
        <taxon>Nectriaceae</taxon>
        <taxon>Fusarium</taxon>
        <taxon>Fusarium fujikuroi species complex</taxon>
    </lineage>
</organism>
<comment type="caution">
    <text evidence="1">The sequence shown here is derived from an EMBL/GenBank/DDBJ whole genome shotgun (WGS) entry which is preliminary data.</text>
</comment>
<dbReference type="AlphaFoldDB" id="A0A1L7SQ49"/>
<evidence type="ECO:0008006" key="3">
    <source>
        <dbReference type="Google" id="ProtNLM"/>
    </source>
</evidence>
<evidence type="ECO:0000313" key="1">
    <source>
        <dbReference type="EMBL" id="CVK85028.1"/>
    </source>
</evidence>